<protein>
    <recommendedName>
        <fullName evidence="1">ATP-dependent DNA helicase</fullName>
        <ecNumber evidence="1">5.6.2.3</ecNumber>
    </recommendedName>
</protein>
<keyword evidence="1" id="KW-0347">Helicase</keyword>
<evidence type="ECO:0000256" key="2">
    <source>
        <dbReference type="SAM" id="Phobius"/>
    </source>
</evidence>
<feature type="domain" description="DNA helicase Pif1-like 2B" evidence="4">
    <location>
        <begin position="378"/>
        <end position="402"/>
    </location>
</feature>
<feature type="non-terminal residue" evidence="5">
    <location>
        <position position="1"/>
    </location>
</feature>
<keyword evidence="1" id="KW-0234">DNA repair</keyword>
<organism evidence="5">
    <name type="scientific">Octopus bimaculoides</name>
    <name type="common">California two-spotted octopus</name>
    <dbReference type="NCBI Taxonomy" id="37653"/>
    <lineage>
        <taxon>Eukaryota</taxon>
        <taxon>Metazoa</taxon>
        <taxon>Spiralia</taxon>
        <taxon>Lophotrochozoa</taxon>
        <taxon>Mollusca</taxon>
        <taxon>Cephalopoda</taxon>
        <taxon>Coleoidea</taxon>
        <taxon>Octopodiformes</taxon>
        <taxon>Octopoda</taxon>
        <taxon>Incirrata</taxon>
        <taxon>Octopodidae</taxon>
        <taxon>Octopus</taxon>
    </lineage>
</organism>
<evidence type="ECO:0000259" key="3">
    <source>
        <dbReference type="Pfam" id="PF05970"/>
    </source>
</evidence>
<dbReference type="GO" id="GO:0043139">
    <property type="term" value="F:5'-3' DNA helicase activity"/>
    <property type="evidence" value="ECO:0007669"/>
    <property type="project" value="UniProtKB-EC"/>
</dbReference>
<dbReference type="GO" id="GO:0016887">
    <property type="term" value="F:ATP hydrolysis activity"/>
    <property type="evidence" value="ECO:0007669"/>
    <property type="project" value="RHEA"/>
</dbReference>
<feature type="domain" description="DNA helicase Pif1-like DEAD-box helicase" evidence="3">
    <location>
        <begin position="229"/>
        <end position="310"/>
    </location>
</feature>
<dbReference type="EC" id="5.6.2.3" evidence="1"/>
<dbReference type="Pfam" id="PF21530">
    <property type="entry name" value="Pif1_2B_dom"/>
    <property type="match status" value="1"/>
</dbReference>
<dbReference type="InterPro" id="IPR010285">
    <property type="entry name" value="DNA_helicase_pif1-like_DEAD"/>
</dbReference>
<dbReference type="AlphaFoldDB" id="A0A0L8FPQ9"/>
<dbReference type="GO" id="GO:0005524">
    <property type="term" value="F:ATP binding"/>
    <property type="evidence" value="ECO:0007669"/>
    <property type="project" value="UniProtKB-KW"/>
</dbReference>
<keyword evidence="1" id="KW-0233">DNA recombination</keyword>
<keyword evidence="2" id="KW-1133">Transmembrane helix</keyword>
<evidence type="ECO:0000259" key="4">
    <source>
        <dbReference type="Pfam" id="PF21530"/>
    </source>
</evidence>
<dbReference type="GO" id="GO:0000723">
    <property type="term" value="P:telomere maintenance"/>
    <property type="evidence" value="ECO:0007669"/>
    <property type="project" value="InterPro"/>
</dbReference>
<comment type="catalytic activity">
    <reaction evidence="1">
        <text>ATP + H2O = ADP + phosphate + H(+)</text>
        <dbReference type="Rhea" id="RHEA:13065"/>
        <dbReference type="ChEBI" id="CHEBI:15377"/>
        <dbReference type="ChEBI" id="CHEBI:15378"/>
        <dbReference type="ChEBI" id="CHEBI:30616"/>
        <dbReference type="ChEBI" id="CHEBI:43474"/>
        <dbReference type="ChEBI" id="CHEBI:456216"/>
        <dbReference type="EC" id="5.6.2.3"/>
    </reaction>
</comment>
<comment type="similarity">
    <text evidence="1">Belongs to the helicase family.</text>
</comment>
<dbReference type="Gene3D" id="3.40.50.300">
    <property type="entry name" value="P-loop containing nucleotide triphosphate hydrolases"/>
    <property type="match status" value="1"/>
</dbReference>
<dbReference type="PANTHER" id="PTHR10492">
    <property type="match status" value="1"/>
</dbReference>
<accession>A0A0L8FPQ9</accession>
<evidence type="ECO:0000256" key="1">
    <source>
        <dbReference type="RuleBase" id="RU363044"/>
    </source>
</evidence>
<dbReference type="InterPro" id="IPR049163">
    <property type="entry name" value="Pif1-like_2B_dom"/>
</dbReference>
<dbReference type="InterPro" id="IPR027417">
    <property type="entry name" value="P-loop_NTPase"/>
</dbReference>
<feature type="domain" description="DNA helicase Pif1-like DEAD-box helicase" evidence="3">
    <location>
        <begin position="318"/>
        <end position="377"/>
    </location>
</feature>
<keyword evidence="1" id="KW-0378">Hydrolase</keyword>
<keyword evidence="2" id="KW-0472">Membrane</keyword>
<feature type="transmembrane region" description="Helical" evidence="2">
    <location>
        <begin position="7"/>
        <end position="29"/>
    </location>
</feature>
<proteinExistence type="inferred from homology"/>
<gene>
    <name evidence="5" type="ORF">OCBIM_22011600mg</name>
</gene>
<sequence length="485" mass="53746">GKAAITVVCKVSIAVAVVDAIVLLLRLLLLPAPFVSLSISFAIKEEQVCLDQKVRLLLLLHLKHCYNTLQCKSETHRSYDTLPYPLLFAKGEDGYRIGITQLNPENNGFSTNKSFVCLHALFAVLLQMCEVVDPNSLWLKFQDDLSEDYRHQAILQYPELDGTSDEIYNRGLIDLEDRVISLGGTDLPTYSLPATLRSVYNTLSSAVLRETFYDKASLAQFVNEVEPQLLPDQRHVYNCIVSSVCHQSGSIFFLNAPGGAGKTFLIKLILANVWQNGDIALAVASSGIASTLLPGRRTAHSTFKLPLNLAAPEAYPATQTLSAIHKSTRADEVQACLKSSPLWCHVTTLTLYTNMRARHYGDQNSSQFAKDILELGDEGIPIMLLRNLEPPKLCNGTRLVVKKVLNHVTEATVISRSGKGDGVFIPRVPLIPSRAAIPFSFWRLQFPIHVSFAMSINKSQSQTQSVAGFFWTSHVFHMDNYTLVV</sequence>
<keyword evidence="2" id="KW-0812">Transmembrane</keyword>
<keyword evidence="1" id="KW-0067">ATP-binding</keyword>
<keyword evidence="1" id="KW-0227">DNA damage</keyword>
<name>A0A0L8FPQ9_OCTBM</name>
<dbReference type="Pfam" id="PF05970">
    <property type="entry name" value="PIF1"/>
    <property type="match status" value="2"/>
</dbReference>
<dbReference type="GO" id="GO:0006310">
    <property type="term" value="P:DNA recombination"/>
    <property type="evidence" value="ECO:0007669"/>
    <property type="project" value="UniProtKB-KW"/>
</dbReference>
<dbReference type="OrthoDB" id="6265497at2759"/>
<dbReference type="SUPFAM" id="SSF52540">
    <property type="entry name" value="P-loop containing nucleoside triphosphate hydrolases"/>
    <property type="match status" value="2"/>
</dbReference>
<dbReference type="PANTHER" id="PTHR10492:SF57">
    <property type="entry name" value="ATP-DEPENDENT DNA HELICASE"/>
    <property type="match status" value="1"/>
</dbReference>
<evidence type="ECO:0000313" key="5">
    <source>
        <dbReference type="EMBL" id="KOF66701.1"/>
    </source>
</evidence>
<comment type="cofactor">
    <cofactor evidence="1">
        <name>Mg(2+)</name>
        <dbReference type="ChEBI" id="CHEBI:18420"/>
    </cofactor>
</comment>
<dbReference type="EMBL" id="KQ427795">
    <property type="protein sequence ID" value="KOF66701.1"/>
    <property type="molecule type" value="Genomic_DNA"/>
</dbReference>
<keyword evidence="1" id="KW-0547">Nucleotide-binding</keyword>
<dbReference type="GO" id="GO:0006281">
    <property type="term" value="P:DNA repair"/>
    <property type="evidence" value="ECO:0007669"/>
    <property type="project" value="UniProtKB-KW"/>
</dbReference>
<reference evidence="5" key="1">
    <citation type="submission" date="2015-07" db="EMBL/GenBank/DDBJ databases">
        <title>MeaNS - Measles Nucleotide Surveillance Program.</title>
        <authorList>
            <person name="Tran T."/>
            <person name="Druce J."/>
        </authorList>
    </citation>
    <scope>NUCLEOTIDE SEQUENCE</scope>
    <source>
        <strain evidence="5">UCB-OBI-ISO-001</strain>
        <tissue evidence="5">Gonad</tissue>
    </source>
</reference>